<sequence>MKGFRQLLIDYSEVKENCENAGSNRNKDCKGQSYIIDLPFSLEKSKNKLRNMGDWLCFTNRISFSVAKQPICRIDIECQRKINKDGTLRRAKRQDEQMMEKFIEDNNLKPWMKSGESDNEMPQGGERWKAAKIGVWGAVETSYIVMLLINFLMLIFALIKHQNTFSTNRTVQRSEPFPKAEDDAQSTERRAKTLQKSASSVEDKSRRLAKNEEKLNSCPKSGSKKDKRTGSKKDVKNEDSMKNNTKPSKEAADSAKTPKINEESSASKSSHSEPPKAKK</sequence>
<evidence type="ECO:0000313" key="4">
    <source>
        <dbReference type="Proteomes" id="UP001608902"/>
    </source>
</evidence>
<name>A0ABD6EEL1_9BILA</name>
<feature type="region of interest" description="Disordered" evidence="1">
    <location>
        <begin position="167"/>
        <end position="279"/>
    </location>
</feature>
<feature type="compositionally biased region" description="Basic and acidic residues" evidence="1">
    <location>
        <begin position="270"/>
        <end position="279"/>
    </location>
</feature>
<feature type="compositionally biased region" description="Basic and acidic residues" evidence="1">
    <location>
        <begin position="176"/>
        <end position="191"/>
    </location>
</feature>
<feature type="compositionally biased region" description="Basic and acidic residues" evidence="1">
    <location>
        <begin position="228"/>
        <end position="253"/>
    </location>
</feature>
<evidence type="ECO:0000256" key="2">
    <source>
        <dbReference type="SAM" id="Phobius"/>
    </source>
</evidence>
<keyword evidence="2" id="KW-1133">Transmembrane helix</keyword>
<organism evidence="3 4">
    <name type="scientific">Gnathostoma spinigerum</name>
    <dbReference type="NCBI Taxonomy" id="75299"/>
    <lineage>
        <taxon>Eukaryota</taxon>
        <taxon>Metazoa</taxon>
        <taxon>Ecdysozoa</taxon>
        <taxon>Nematoda</taxon>
        <taxon>Chromadorea</taxon>
        <taxon>Rhabditida</taxon>
        <taxon>Spirurina</taxon>
        <taxon>Gnathostomatomorpha</taxon>
        <taxon>Gnathostomatoidea</taxon>
        <taxon>Gnathostomatidae</taxon>
        <taxon>Gnathostoma</taxon>
    </lineage>
</organism>
<evidence type="ECO:0000256" key="1">
    <source>
        <dbReference type="SAM" id="MobiDB-lite"/>
    </source>
</evidence>
<proteinExistence type="predicted"/>
<feature type="compositionally biased region" description="Basic and acidic residues" evidence="1">
    <location>
        <begin position="201"/>
        <end position="215"/>
    </location>
</feature>
<keyword evidence="4" id="KW-1185">Reference proteome</keyword>
<dbReference type="Proteomes" id="UP001608902">
    <property type="component" value="Unassembled WGS sequence"/>
</dbReference>
<accession>A0ABD6EEL1</accession>
<reference evidence="3 4" key="1">
    <citation type="submission" date="2024-08" db="EMBL/GenBank/DDBJ databases">
        <title>Gnathostoma spinigerum genome.</title>
        <authorList>
            <person name="Gonzalez-Bertolin B."/>
            <person name="Monzon S."/>
            <person name="Zaballos A."/>
            <person name="Jimenez P."/>
            <person name="Dekumyoy P."/>
            <person name="Varona S."/>
            <person name="Cuesta I."/>
            <person name="Sumanam S."/>
            <person name="Adisakwattana P."/>
            <person name="Gasser R.B."/>
            <person name="Hernandez-Gonzalez A."/>
            <person name="Young N.D."/>
            <person name="Perteguer M.J."/>
        </authorList>
    </citation>
    <scope>NUCLEOTIDE SEQUENCE [LARGE SCALE GENOMIC DNA]</scope>
    <source>
        <strain evidence="3">AL3</strain>
        <tissue evidence="3">Liver</tissue>
    </source>
</reference>
<evidence type="ECO:0000313" key="3">
    <source>
        <dbReference type="EMBL" id="MFH4978055.1"/>
    </source>
</evidence>
<dbReference type="AlphaFoldDB" id="A0ABD6EEL1"/>
<comment type="caution">
    <text evidence="3">The sequence shown here is derived from an EMBL/GenBank/DDBJ whole genome shotgun (WGS) entry which is preliminary data.</text>
</comment>
<keyword evidence="2" id="KW-0472">Membrane</keyword>
<dbReference type="EMBL" id="JBGFUD010002823">
    <property type="protein sequence ID" value="MFH4978055.1"/>
    <property type="molecule type" value="Genomic_DNA"/>
</dbReference>
<feature type="transmembrane region" description="Helical" evidence="2">
    <location>
        <begin position="133"/>
        <end position="159"/>
    </location>
</feature>
<keyword evidence="2" id="KW-0812">Transmembrane</keyword>
<gene>
    <name evidence="3" type="ORF">AB6A40_004764</name>
</gene>
<protein>
    <submittedName>
        <fullName evidence="3">Uncharacterized protein</fullName>
    </submittedName>
</protein>